<proteinExistence type="predicted"/>
<feature type="signal peptide" evidence="1">
    <location>
        <begin position="1"/>
        <end position="26"/>
    </location>
</feature>
<name>A0AAV7X7P0_9NEOP</name>
<sequence length="99" mass="10245">MQPRVHALLLTVVVVVALLLAPSARAQDAQLQQCPCGDGNPGFCLPKGGVLLQRFLAAAPLCEASGDPCVDGQSLQLSLKILADEARAEPDGDQVVTAL</sequence>
<accession>A0AAV7X7P0</accession>
<dbReference type="Proteomes" id="UP001075354">
    <property type="component" value="Chromosome 14"/>
</dbReference>
<dbReference type="EMBL" id="JAPTSV010000014">
    <property type="protein sequence ID" value="KAJ1520572.1"/>
    <property type="molecule type" value="Genomic_DNA"/>
</dbReference>
<dbReference type="AlphaFoldDB" id="A0AAV7X7P0"/>
<reference evidence="2" key="1">
    <citation type="submission" date="2022-12" db="EMBL/GenBank/DDBJ databases">
        <title>Chromosome-level genome assembly of the bean flower thrips Megalurothrips usitatus.</title>
        <authorList>
            <person name="Ma L."/>
            <person name="Liu Q."/>
            <person name="Li H."/>
            <person name="Cai W."/>
        </authorList>
    </citation>
    <scope>NUCLEOTIDE SEQUENCE</scope>
    <source>
        <strain evidence="2">Cailab_2022a</strain>
    </source>
</reference>
<organism evidence="2 3">
    <name type="scientific">Megalurothrips usitatus</name>
    <name type="common">bean blossom thrips</name>
    <dbReference type="NCBI Taxonomy" id="439358"/>
    <lineage>
        <taxon>Eukaryota</taxon>
        <taxon>Metazoa</taxon>
        <taxon>Ecdysozoa</taxon>
        <taxon>Arthropoda</taxon>
        <taxon>Hexapoda</taxon>
        <taxon>Insecta</taxon>
        <taxon>Pterygota</taxon>
        <taxon>Neoptera</taxon>
        <taxon>Paraneoptera</taxon>
        <taxon>Thysanoptera</taxon>
        <taxon>Terebrantia</taxon>
        <taxon>Thripoidea</taxon>
        <taxon>Thripidae</taxon>
        <taxon>Megalurothrips</taxon>
    </lineage>
</organism>
<feature type="chain" id="PRO_5044012263" evidence="1">
    <location>
        <begin position="27"/>
        <end position="99"/>
    </location>
</feature>
<evidence type="ECO:0000256" key="1">
    <source>
        <dbReference type="SAM" id="SignalP"/>
    </source>
</evidence>
<gene>
    <name evidence="2" type="ORF">ONE63_003684</name>
</gene>
<keyword evidence="1" id="KW-0732">Signal</keyword>
<comment type="caution">
    <text evidence="2">The sequence shown here is derived from an EMBL/GenBank/DDBJ whole genome shotgun (WGS) entry which is preliminary data.</text>
</comment>
<keyword evidence="3" id="KW-1185">Reference proteome</keyword>
<evidence type="ECO:0000313" key="2">
    <source>
        <dbReference type="EMBL" id="KAJ1520572.1"/>
    </source>
</evidence>
<protein>
    <submittedName>
        <fullName evidence="2">Uncharacterized protein</fullName>
    </submittedName>
</protein>
<evidence type="ECO:0000313" key="3">
    <source>
        <dbReference type="Proteomes" id="UP001075354"/>
    </source>
</evidence>